<evidence type="ECO:0000259" key="2">
    <source>
        <dbReference type="PROSITE" id="PS50086"/>
    </source>
</evidence>
<dbReference type="SUPFAM" id="SSF47923">
    <property type="entry name" value="Ypt/Rab-GAP domain of gyp1p"/>
    <property type="match status" value="2"/>
</dbReference>
<evidence type="ECO:0000313" key="4">
    <source>
        <dbReference type="Proteomes" id="UP000283530"/>
    </source>
</evidence>
<dbReference type="STRING" id="337451.A0A443NZD1"/>
<proteinExistence type="predicted"/>
<feature type="domain" description="Rab-GAP TBC" evidence="2">
    <location>
        <begin position="86"/>
        <end position="531"/>
    </location>
</feature>
<sequence length="699" mass="79322">MDGFSEGKKKDLGMAFKRDGKGCYCGGGPGLQISSIVSEISHQPCLNNSAIKGNKMLKPEKWQAVFDSEGRVSRFRKALKSIVLGGVDPSIRAEVWEFLLGCYALGTTTEYRRQLRMDRRERYKDLIKQCQAMHSSIGTGTLAYVVGSKVMDVRTVSKDNGHHEEVESRRSSQDMINDMEADCDLKNYHPESVDACQRGSSSDSTDLVSVRGSIDSVTNGSSYVLPPSGSYNRFSSKSREEMHESQYVTDSYFNFPPLPVTNLFKNNDVGDIESEVRDDRPSTDRRLRLEDQPMHSFQIDNNVDLIMESNALPSTDFLSGSNGENEMFNSSIQGPTKESTNLEYSTITINRHRISDVPEAAMINATSHVATADEERVSEWLWTLHRIVVDVVRTDSHLEFYEDAKNMARMSDILAVYAWVDPATGYCQGMSDLLSPFVVLYEDNADAFWCFEMLLRRTRENFRMEGPTGVIKQLQSLWRVLEQIDAEMYRHLSLIGAESLHFAFRMLLVLFRRELSFNESLCMWEMMWAADFDEAVTQKLEKSCLEPLVLRLPRDLNSERIEESTENGKINSRGTQSQDVGNADVSKTDSNGMRSASIYPFCGLSSASFWCRNDHMQICTIISTKNGDDELVVFCVAAILSINRHKVIKEACSIDDLIKMFNDKLPKINVRRCIRMAIKLRKKYFYKIIKSTSLVSSER</sequence>
<dbReference type="Pfam" id="PF00566">
    <property type="entry name" value="RabGAP-TBC"/>
    <property type="match status" value="1"/>
</dbReference>
<dbReference type="AlphaFoldDB" id="A0A443NZD1"/>
<organism evidence="3 4">
    <name type="scientific">Cinnamomum micranthum f. kanehirae</name>
    <dbReference type="NCBI Taxonomy" id="337451"/>
    <lineage>
        <taxon>Eukaryota</taxon>
        <taxon>Viridiplantae</taxon>
        <taxon>Streptophyta</taxon>
        <taxon>Embryophyta</taxon>
        <taxon>Tracheophyta</taxon>
        <taxon>Spermatophyta</taxon>
        <taxon>Magnoliopsida</taxon>
        <taxon>Magnoliidae</taxon>
        <taxon>Laurales</taxon>
        <taxon>Lauraceae</taxon>
        <taxon>Cinnamomum</taxon>
    </lineage>
</organism>
<dbReference type="InterPro" id="IPR000195">
    <property type="entry name" value="Rab-GAP-TBC_dom"/>
</dbReference>
<dbReference type="PROSITE" id="PS50086">
    <property type="entry name" value="TBC_RABGAP"/>
    <property type="match status" value="1"/>
</dbReference>
<evidence type="ECO:0000256" key="1">
    <source>
        <dbReference type="SAM" id="MobiDB-lite"/>
    </source>
</evidence>
<gene>
    <name evidence="3" type="ORF">CKAN_01267300</name>
</gene>
<dbReference type="FunFam" id="1.10.8.270:FF:000021">
    <property type="entry name" value="Ypt/Rab-GAP domain of gyp1p superfamily protein"/>
    <property type="match status" value="1"/>
</dbReference>
<dbReference type="PANTHER" id="PTHR22957">
    <property type="entry name" value="TBC1 DOMAIN FAMILY MEMBER GTPASE-ACTIVATING PROTEIN"/>
    <property type="match status" value="1"/>
</dbReference>
<keyword evidence="4" id="KW-1185">Reference proteome</keyword>
<dbReference type="Proteomes" id="UP000283530">
    <property type="component" value="Unassembled WGS sequence"/>
</dbReference>
<protein>
    <submittedName>
        <fullName evidence="3">Small G protein signaling modulator 1-like protein isoform X1</fullName>
    </submittedName>
</protein>
<dbReference type="OrthoDB" id="10264062at2759"/>
<evidence type="ECO:0000313" key="3">
    <source>
        <dbReference type="EMBL" id="RWR83894.1"/>
    </source>
</evidence>
<accession>A0A443NZD1</accession>
<dbReference type="Gene3D" id="1.10.472.80">
    <property type="entry name" value="Ypt/Rab-GAP domain of gyp1p, domain 3"/>
    <property type="match status" value="1"/>
</dbReference>
<dbReference type="PANTHER" id="PTHR22957:SF456">
    <property type="entry name" value="YPT_RAB-GAP DOMAIN OF GYP1P SUPERFAMILY PROTEIN"/>
    <property type="match status" value="1"/>
</dbReference>
<reference evidence="3 4" key="1">
    <citation type="journal article" date="2019" name="Nat. Plants">
        <title>Stout camphor tree genome fills gaps in understanding of flowering plant genome evolution.</title>
        <authorList>
            <person name="Chaw S.M."/>
            <person name="Liu Y.C."/>
            <person name="Wu Y.W."/>
            <person name="Wang H.Y."/>
            <person name="Lin C.I."/>
            <person name="Wu C.S."/>
            <person name="Ke H.M."/>
            <person name="Chang L.Y."/>
            <person name="Hsu C.Y."/>
            <person name="Yang H.T."/>
            <person name="Sudianto E."/>
            <person name="Hsu M.H."/>
            <person name="Wu K.P."/>
            <person name="Wang L.N."/>
            <person name="Leebens-Mack J.H."/>
            <person name="Tsai I.J."/>
        </authorList>
    </citation>
    <scope>NUCLEOTIDE SEQUENCE [LARGE SCALE GENOMIC DNA]</scope>
    <source>
        <strain evidence="4">cv. Chaw 1501</strain>
        <tissue evidence="3">Young leaves</tissue>
    </source>
</reference>
<name>A0A443NZD1_9MAGN</name>
<feature type="compositionally biased region" description="Polar residues" evidence="1">
    <location>
        <begin position="567"/>
        <end position="580"/>
    </location>
</feature>
<dbReference type="Gene3D" id="1.10.8.270">
    <property type="entry name" value="putative rabgap domain of human tbc1 domain family member 14 like domains"/>
    <property type="match status" value="1"/>
</dbReference>
<feature type="region of interest" description="Disordered" evidence="1">
    <location>
        <begin position="560"/>
        <end position="588"/>
    </location>
</feature>
<dbReference type="InterPro" id="IPR035969">
    <property type="entry name" value="Rab-GAP_TBC_sf"/>
</dbReference>
<dbReference type="SMART" id="SM00164">
    <property type="entry name" value="TBC"/>
    <property type="match status" value="1"/>
</dbReference>
<dbReference type="GO" id="GO:0005096">
    <property type="term" value="F:GTPase activator activity"/>
    <property type="evidence" value="ECO:0007669"/>
    <property type="project" value="TreeGrafter"/>
</dbReference>
<comment type="caution">
    <text evidence="3">The sequence shown here is derived from an EMBL/GenBank/DDBJ whole genome shotgun (WGS) entry which is preliminary data.</text>
</comment>
<dbReference type="EMBL" id="QPKB01000004">
    <property type="protein sequence ID" value="RWR83894.1"/>
    <property type="molecule type" value="Genomic_DNA"/>
</dbReference>